<dbReference type="RefSeq" id="WP_223644284.1">
    <property type="nucleotide sequence ID" value="NZ_JAIQBY010000001.1"/>
</dbReference>
<name>A0A953T6G5_9MOLU</name>
<gene>
    <name evidence="3" type="ORF">LAD73_00205</name>
</gene>
<dbReference type="Gene3D" id="3.40.50.1000">
    <property type="entry name" value="HAD superfamily/HAD-like"/>
    <property type="match status" value="1"/>
</dbReference>
<accession>A0A953T6G5</accession>
<dbReference type="Proteomes" id="UP000772186">
    <property type="component" value="Unassembled WGS sequence"/>
</dbReference>
<evidence type="ECO:0000313" key="4">
    <source>
        <dbReference type="Proteomes" id="UP000772186"/>
    </source>
</evidence>
<dbReference type="Pfam" id="PF03767">
    <property type="entry name" value="Acid_phosphat_B"/>
    <property type="match status" value="1"/>
</dbReference>
<proteinExistence type="predicted"/>
<comment type="caution">
    <text evidence="3">The sequence shown here is derived from an EMBL/GenBank/DDBJ whole genome shotgun (WGS) entry which is preliminary data.</text>
</comment>
<organism evidence="3 4">
    <name type="scientific">Mycoplasma tauri</name>
    <dbReference type="NCBI Taxonomy" id="547987"/>
    <lineage>
        <taxon>Bacteria</taxon>
        <taxon>Bacillati</taxon>
        <taxon>Mycoplasmatota</taxon>
        <taxon>Mollicutes</taxon>
        <taxon>Mycoplasmataceae</taxon>
        <taxon>Mycoplasma</taxon>
    </lineage>
</organism>
<evidence type="ECO:0000313" key="3">
    <source>
        <dbReference type="EMBL" id="MBZ4195151.1"/>
    </source>
</evidence>
<evidence type="ECO:0008006" key="5">
    <source>
        <dbReference type="Google" id="ProtNLM"/>
    </source>
</evidence>
<reference evidence="3 4" key="1">
    <citation type="submission" date="2021-09" db="EMBL/GenBank/DDBJ databases">
        <title>WGS of Mycoplasma sp. Zaradi2 strains.</title>
        <authorList>
            <person name="Spergser J."/>
        </authorList>
    </citation>
    <scope>NUCLEOTIDE SEQUENCE [LARGE SCALE GENOMIC DNA]</scope>
    <source>
        <strain evidence="3 4">1331</strain>
    </source>
</reference>
<keyword evidence="1 2" id="KW-0732">Signal</keyword>
<dbReference type="EMBL" id="JAIQBY010000001">
    <property type="protein sequence ID" value="MBZ4195151.1"/>
    <property type="molecule type" value="Genomic_DNA"/>
</dbReference>
<dbReference type="SUPFAM" id="SSF56784">
    <property type="entry name" value="HAD-like"/>
    <property type="match status" value="1"/>
</dbReference>
<dbReference type="AlphaFoldDB" id="A0A953T6G5"/>
<protein>
    <recommendedName>
        <fullName evidence="5">5'-nucleotidase, lipoprotein e(P4) family</fullName>
    </recommendedName>
</protein>
<evidence type="ECO:0000256" key="2">
    <source>
        <dbReference type="SAM" id="SignalP"/>
    </source>
</evidence>
<dbReference type="InterPro" id="IPR005519">
    <property type="entry name" value="Acid_phosphat_B-like"/>
</dbReference>
<evidence type="ECO:0000256" key="1">
    <source>
        <dbReference type="ARBA" id="ARBA00022729"/>
    </source>
</evidence>
<feature type="chain" id="PRO_5036762943" description="5'-nucleotidase, lipoprotein e(P4) family" evidence="2">
    <location>
        <begin position="20"/>
        <end position="463"/>
    </location>
</feature>
<feature type="signal peptide" evidence="2">
    <location>
        <begin position="1"/>
        <end position="19"/>
    </location>
</feature>
<keyword evidence="4" id="KW-1185">Reference proteome</keyword>
<dbReference type="PROSITE" id="PS51257">
    <property type="entry name" value="PROKAR_LIPOPROTEIN"/>
    <property type="match status" value="1"/>
</dbReference>
<sequence length="463" mass="52812">MKKKNILLSGILSASIATLVPLTVISCSKNQDEIKKVDENKTANQKNTINELFAQIKTVWKDLNDTQKNDAVNELTKLVSNSGIKLSEPQKHKIIQTLNKDVGSFGAVIWFIKSVEAKIAKEQAYEFAKIAFDKLLSENKDHFDTTWKFDGNNKTINAPTSGKSIPVVFMDIDETVLQNEWTQANNMLTGGHSHSKKEKQDLLGNRNAIPGAVDFINHVHSNGGLVFYNSDMNQSTAIRDAVKKNLKAVGVKYVEDFQFWMKGAIPYLHEEEAKASKENKDDAKTFNEFEFKNQKFSDTKFRSKPWLTWNTSDDAHTYGGKFNKTIRMQAVDKNSDGWALQSPEVKIKLKTMMKVGDNFDDFFDSISKYKTNSERNQIYDNQIKDYFKFEGSNVKHFNAVSKKLEDVNSPWKQVYIMVPGNALYGGWNREYGYGSVEKFYEAIKEIQNDPKYKKDIEPSTSNK</sequence>
<dbReference type="InterPro" id="IPR036412">
    <property type="entry name" value="HAD-like_sf"/>
</dbReference>
<dbReference type="InterPro" id="IPR023214">
    <property type="entry name" value="HAD_sf"/>
</dbReference>